<name>A0A5D3BZZ4_CUCMM</name>
<evidence type="ECO:0000313" key="4">
    <source>
        <dbReference type="EMBL" id="TYK03776.1"/>
    </source>
</evidence>
<evidence type="ECO:0000313" key="6">
    <source>
        <dbReference type="Proteomes" id="UP000321947"/>
    </source>
</evidence>
<feature type="coiled-coil region" evidence="1">
    <location>
        <begin position="171"/>
        <end position="247"/>
    </location>
</feature>
<feature type="compositionally biased region" description="Basic and acidic residues" evidence="2">
    <location>
        <begin position="14"/>
        <end position="25"/>
    </location>
</feature>
<sequence>MVLTSICSSQGDSSRQDEVTKKYIESSPAKRDACSKAPLENVRSTHTPLKIFELPLDTSKRETTGHPEPSQWIGEKVVSNFFQKTALCMWEDIQDKIMRTPFEYTPRLGPKIATIISEIVKIDTDGLTTLEKYLNSYLKRVDNFNDVQFSYSAQLLSIDKARQLNEKTSAIKEALTLMDQLQGDAEVIEERVTQLSLEKKNMESRLQSINVESEQMLILSCEKIEVIDKQELEVANLQDEVNTLESNPTITEEAIKALATIPKSKKATRE</sequence>
<evidence type="ECO:0000313" key="5">
    <source>
        <dbReference type="Proteomes" id="UP000321393"/>
    </source>
</evidence>
<dbReference type="Proteomes" id="UP000321393">
    <property type="component" value="Unassembled WGS sequence"/>
</dbReference>
<dbReference type="OrthoDB" id="1838697at2759"/>
<proteinExistence type="predicted"/>
<evidence type="ECO:0000256" key="2">
    <source>
        <dbReference type="SAM" id="MobiDB-lite"/>
    </source>
</evidence>
<evidence type="ECO:0000313" key="3">
    <source>
        <dbReference type="EMBL" id="KAA0061106.1"/>
    </source>
</evidence>
<organism evidence="4 6">
    <name type="scientific">Cucumis melo var. makuwa</name>
    <name type="common">Oriental melon</name>
    <dbReference type="NCBI Taxonomy" id="1194695"/>
    <lineage>
        <taxon>Eukaryota</taxon>
        <taxon>Viridiplantae</taxon>
        <taxon>Streptophyta</taxon>
        <taxon>Embryophyta</taxon>
        <taxon>Tracheophyta</taxon>
        <taxon>Spermatophyta</taxon>
        <taxon>Magnoliopsida</taxon>
        <taxon>eudicotyledons</taxon>
        <taxon>Gunneridae</taxon>
        <taxon>Pentapetalae</taxon>
        <taxon>rosids</taxon>
        <taxon>fabids</taxon>
        <taxon>Cucurbitales</taxon>
        <taxon>Cucurbitaceae</taxon>
        <taxon>Benincaseae</taxon>
        <taxon>Cucumis</taxon>
    </lineage>
</organism>
<dbReference type="AlphaFoldDB" id="A0A5D3BZZ4"/>
<feature type="region of interest" description="Disordered" evidence="2">
    <location>
        <begin position="1"/>
        <end position="25"/>
    </location>
</feature>
<feature type="compositionally biased region" description="Polar residues" evidence="2">
    <location>
        <begin position="1"/>
        <end position="13"/>
    </location>
</feature>
<accession>A0A5D3BZZ4</accession>
<gene>
    <name evidence="4" type="ORF">E5676_scaffold863G001640</name>
    <name evidence="3" type="ORF">E6C27_scaffold348G00200</name>
</gene>
<comment type="caution">
    <text evidence="4">The sequence shown here is derived from an EMBL/GenBank/DDBJ whole genome shotgun (WGS) entry which is preliminary data.</text>
</comment>
<keyword evidence="1" id="KW-0175">Coiled coil</keyword>
<dbReference type="EMBL" id="SSTE01005078">
    <property type="protein sequence ID" value="KAA0061106.1"/>
    <property type="molecule type" value="Genomic_DNA"/>
</dbReference>
<dbReference type="EMBL" id="SSTD01014872">
    <property type="protein sequence ID" value="TYK03776.1"/>
    <property type="molecule type" value="Genomic_DNA"/>
</dbReference>
<evidence type="ECO:0000256" key="1">
    <source>
        <dbReference type="SAM" id="Coils"/>
    </source>
</evidence>
<reference evidence="5 6" key="1">
    <citation type="submission" date="2019-08" db="EMBL/GenBank/DDBJ databases">
        <title>Draft genome sequences of two oriental melons (Cucumis melo L. var makuwa).</title>
        <authorList>
            <person name="Kwon S.-Y."/>
        </authorList>
    </citation>
    <scope>NUCLEOTIDE SEQUENCE [LARGE SCALE GENOMIC DNA]</scope>
    <source>
        <strain evidence="6">cv. Chang Bougi</strain>
        <strain evidence="5">cv. SW 3</strain>
        <tissue evidence="4">Leaf</tissue>
    </source>
</reference>
<protein>
    <submittedName>
        <fullName evidence="4">Uncharacterized protein</fullName>
    </submittedName>
</protein>
<dbReference type="Proteomes" id="UP000321947">
    <property type="component" value="Unassembled WGS sequence"/>
</dbReference>